<dbReference type="InterPro" id="IPR002317">
    <property type="entry name" value="Ser-tRNA-ligase_type_1"/>
</dbReference>
<feature type="domain" description="Aminoacyl-transfer RNA synthetases class-II family profile" evidence="14">
    <location>
        <begin position="139"/>
        <end position="411"/>
    </location>
</feature>
<comment type="subcellular location">
    <subcellularLocation>
        <location evidence="1 12">Cytoplasm</location>
    </subcellularLocation>
</comment>
<keyword evidence="6 12" id="KW-0547">Nucleotide-binding</keyword>
<dbReference type="EC" id="6.1.1.11" evidence="12"/>
<dbReference type="InterPro" id="IPR045864">
    <property type="entry name" value="aa-tRNA-synth_II/BPL/LPL"/>
</dbReference>
<evidence type="ECO:0000256" key="9">
    <source>
        <dbReference type="ARBA" id="ARBA00023146"/>
    </source>
</evidence>
<dbReference type="GO" id="GO:0004828">
    <property type="term" value="F:serine-tRNA ligase activity"/>
    <property type="evidence" value="ECO:0007669"/>
    <property type="project" value="UniProtKB-EC"/>
</dbReference>
<evidence type="ECO:0000256" key="7">
    <source>
        <dbReference type="ARBA" id="ARBA00022840"/>
    </source>
</evidence>
<keyword evidence="5 12" id="KW-0436">Ligase</keyword>
<feature type="binding site" evidence="12">
    <location>
        <begin position="263"/>
        <end position="265"/>
    </location>
    <ligand>
        <name>ATP</name>
        <dbReference type="ChEBI" id="CHEBI:30616"/>
    </ligand>
</feature>
<evidence type="ECO:0000256" key="3">
    <source>
        <dbReference type="ARBA" id="ARBA00010728"/>
    </source>
</evidence>
<evidence type="ECO:0000313" key="16">
    <source>
        <dbReference type="Proteomes" id="UP000676506"/>
    </source>
</evidence>
<dbReference type="PIRSF" id="PIRSF001529">
    <property type="entry name" value="Ser-tRNA-synth_IIa"/>
    <property type="match status" value="1"/>
</dbReference>
<sequence length="425" mass="47521">MLGLDVIRQNFELVCQSLVNRRADLTLDAFRELDVSRRRLIGEVEQHKATLNRISPQIGALLKAGQQTEAEAKRAEMRELKSSIEMLEAELESVEHRLQEIVRIIPNPPHASVPIGDESANQEISRWGEPRQFDFPPKDHVELGTALGILDLERAAKISGARFAVLKGVGARLERALISFMLDLHLDEHGYTEVLPPFLVNGDALFGTGQLPKFEADLFKLTDERGLYLIPTAEVPVTNLHRSEVLDSAQLPLRYVAYTPCFRSEAGSYGRDTRGLIRQHQFDKVELVAFVKPEESYAELERLTAHAEAVLQRLELPYRKVVLATGDLGFASAKTYDLEVWLPSQGMYREISSCSNFEAFQARRADIRFRRAAGAKPEFVHTLNGSGLAVGRTWLALLENHQQPDGSVTIPTALRPYLGGLAQIP</sequence>
<dbReference type="Gene3D" id="1.10.287.40">
    <property type="entry name" value="Serine-tRNA synthetase, tRNA binding domain"/>
    <property type="match status" value="1"/>
</dbReference>
<dbReference type="EMBL" id="CP072648">
    <property type="protein sequence ID" value="QUW02560.1"/>
    <property type="molecule type" value="Genomic_DNA"/>
</dbReference>
<dbReference type="Pfam" id="PF00587">
    <property type="entry name" value="tRNA-synt_2b"/>
    <property type="match status" value="1"/>
</dbReference>
<gene>
    <name evidence="12 15" type="primary">serS</name>
    <name evidence="15" type="ORF">J8C06_09440</name>
</gene>
<keyword evidence="13" id="KW-0175">Coiled coil</keyword>
<comment type="catalytic activity">
    <reaction evidence="10 12">
        <text>tRNA(Sec) + L-serine + ATP = L-seryl-tRNA(Sec) + AMP + diphosphate + H(+)</text>
        <dbReference type="Rhea" id="RHEA:42580"/>
        <dbReference type="Rhea" id="RHEA-COMP:9742"/>
        <dbReference type="Rhea" id="RHEA-COMP:10128"/>
        <dbReference type="ChEBI" id="CHEBI:15378"/>
        <dbReference type="ChEBI" id="CHEBI:30616"/>
        <dbReference type="ChEBI" id="CHEBI:33019"/>
        <dbReference type="ChEBI" id="CHEBI:33384"/>
        <dbReference type="ChEBI" id="CHEBI:78442"/>
        <dbReference type="ChEBI" id="CHEBI:78533"/>
        <dbReference type="ChEBI" id="CHEBI:456215"/>
        <dbReference type="EC" id="6.1.1.11"/>
    </reaction>
</comment>
<name>A0ABX8BA37_9BACT</name>
<comment type="catalytic activity">
    <reaction evidence="11 12">
        <text>tRNA(Ser) + L-serine + ATP = L-seryl-tRNA(Ser) + AMP + diphosphate + H(+)</text>
        <dbReference type="Rhea" id="RHEA:12292"/>
        <dbReference type="Rhea" id="RHEA-COMP:9669"/>
        <dbReference type="Rhea" id="RHEA-COMP:9703"/>
        <dbReference type="ChEBI" id="CHEBI:15378"/>
        <dbReference type="ChEBI" id="CHEBI:30616"/>
        <dbReference type="ChEBI" id="CHEBI:33019"/>
        <dbReference type="ChEBI" id="CHEBI:33384"/>
        <dbReference type="ChEBI" id="CHEBI:78442"/>
        <dbReference type="ChEBI" id="CHEBI:78533"/>
        <dbReference type="ChEBI" id="CHEBI:456215"/>
        <dbReference type="EC" id="6.1.1.11"/>
    </reaction>
</comment>
<evidence type="ECO:0000256" key="2">
    <source>
        <dbReference type="ARBA" id="ARBA00005045"/>
    </source>
</evidence>
<evidence type="ECO:0000259" key="14">
    <source>
        <dbReference type="PROSITE" id="PS50862"/>
    </source>
</evidence>
<evidence type="ECO:0000256" key="5">
    <source>
        <dbReference type="ARBA" id="ARBA00022598"/>
    </source>
</evidence>
<protein>
    <recommendedName>
        <fullName evidence="12">Serine--tRNA ligase</fullName>
        <ecNumber evidence="12">6.1.1.11</ecNumber>
    </recommendedName>
    <alternativeName>
        <fullName evidence="12">Seryl-tRNA synthetase</fullName>
        <shortName evidence="12">SerRS</shortName>
    </alternativeName>
    <alternativeName>
        <fullName evidence="12">Seryl-tRNA(Ser/Sec) synthetase</fullName>
    </alternativeName>
</protein>
<evidence type="ECO:0000256" key="13">
    <source>
        <dbReference type="SAM" id="Coils"/>
    </source>
</evidence>
<evidence type="ECO:0000256" key="4">
    <source>
        <dbReference type="ARBA" id="ARBA00022490"/>
    </source>
</evidence>
<dbReference type="InterPro" id="IPR042103">
    <property type="entry name" value="SerRS_1_N_sf"/>
</dbReference>
<dbReference type="InterPro" id="IPR006195">
    <property type="entry name" value="aa-tRNA-synth_II"/>
</dbReference>
<dbReference type="HAMAP" id="MF_00176">
    <property type="entry name" value="Ser_tRNA_synth_type1"/>
    <property type="match status" value="1"/>
</dbReference>
<keyword evidence="7 12" id="KW-0067">ATP-binding</keyword>
<evidence type="ECO:0000256" key="6">
    <source>
        <dbReference type="ARBA" id="ARBA00022741"/>
    </source>
</evidence>
<feature type="binding site" evidence="12">
    <location>
        <position position="386"/>
    </location>
    <ligand>
        <name>L-serine</name>
        <dbReference type="ChEBI" id="CHEBI:33384"/>
    </ligand>
</feature>
<proteinExistence type="inferred from homology"/>
<dbReference type="PRINTS" id="PR00981">
    <property type="entry name" value="TRNASYNTHSER"/>
</dbReference>
<evidence type="ECO:0000256" key="1">
    <source>
        <dbReference type="ARBA" id="ARBA00004496"/>
    </source>
</evidence>
<keyword evidence="8 12" id="KW-0648">Protein biosynthesis</keyword>
<evidence type="ECO:0000313" key="15">
    <source>
        <dbReference type="EMBL" id="QUW02560.1"/>
    </source>
</evidence>
<comment type="domain">
    <text evidence="12">Consists of two distinct domains, a catalytic core and a N-terminal extension that is involved in tRNA binding.</text>
</comment>
<dbReference type="InterPro" id="IPR002314">
    <property type="entry name" value="aa-tRNA-synt_IIb"/>
</dbReference>
<dbReference type="Gene3D" id="3.30.930.10">
    <property type="entry name" value="Bira Bifunctional Protein, Domain 2"/>
    <property type="match status" value="1"/>
</dbReference>
<comment type="subunit">
    <text evidence="12">Homodimer. The tRNA molecule binds across the dimer.</text>
</comment>
<dbReference type="Pfam" id="PF02403">
    <property type="entry name" value="Seryl_tRNA_N"/>
    <property type="match status" value="1"/>
</dbReference>
<keyword evidence="4 12" id="KW-0963">Cytoplasm</keyword>
<comment type="function">
    <text evidence="12">Catalyzes the attachment of serine to tRNA(Ser). Is also able to aminoacylate tRNA(Sec) with serine, to form the misacylated tRNA L-seryl-tRNA(Sec), which will be further converted into selenocysteinyl-tRNA(Sec).</text>
</comment>
<organism evidence="15 16">
    <name type="scientific">Chloracidobacterium validum</name>
    <dbReference type="NCBI Taxonomy" id="2821543"/>
    <lineage>
        <taxon>Bacteria</taxon>
        <taxon>Pseudomonadati</taxon>
        <taxon>Acidobacteriota</taxon>
        <taxon>Terriglobia</taxon>
        <taxon>Terriglobales</taxon>
        <taxon>Acidobacteriaceae</taxon>
        <taxon>Chloracidobacterium</taxon>
    </lineage>
</organism>
<dbReference type="InterPro" id="IPR010978">
    <property type="entry name" value="tRNA-bd_arm"/>
</dbReference>
<dbReference type="SUPFAM" id="SSF55681">
    <property type="entry name" value="Class II aaRS and biotin synthetases"/>
    <property type="match status" value="1"/>
</dbReference>
<evidence type="ECO:0000256" key="12">
    <source>
        <dbReference type="HAMAP-Rule" id="MF_00176"/>
    </source>
</evidence>
<comment type="caution">
    <text evidence="12">Lacks conserved residue(s) required for the propagation of feature annotation.</text>
</comment>
<keyword evidence="9 12" id="KW-0030">Aminoacyl-tRNA synthetase</keyword>
<dbReference type="NCBIfam" id="TIGR00414">
    <property type="entry name" value="serS"/>
    <property type="match status" value="1"/>
</dbReference>
<comment type="pathway">
    <text evidence="2 12">Aminoacyl-tRNA biosynthesis; selenocysteinyl-tRNA(Sec) biosynthesis; L-seryl-tRNA(Sec) from L-serine and tRNA(Sec): step 1/1.</text>
</comment>
<reference evidence="15 16" key="1">
    <citation type="submission" date="2021-03" db="EMBL/GenBank/DDBJ databases">
        <title>Genomic and phenotypic characterization of Chloracidobacterium isolates provides evidence for multiple species.</title>
        <authorList>
            <person name="Saini M.K."/>
            <person name="Costas A.M.G."/>
            <person name="Tank M."/>
            <person name="Bryant D.A."/>
        </authorList>
    </citation>
    <scope>NUCLEOTIDE SEQUENCE [LARGE SCALE GENOMIC DNA]</scope>
    <source>
        <strain evidence="15 16">BV2-C</strain>
    </source>
</reference>
<feature type="binding site" evidence="12">
    <location>
        <begin position="350"/>
        <end position="353"/>
    </location>
    <ligand>
        <name>ATP</name>
        <dbReference type="ChEBI" id="CHEBI:30616"/>
    </ligand>
</feature>
<dbReference type="PROSITE" id="PS50862">
    <property type="entry name" value="AA_TRNA_LIGASE_II"/>
    <property type="match status" value="1"/>
</dbReference>
<dbReference type="PANTHER" id="PTHR43697">
    <property type="entry name" value="SERYL-TRNA SYNTHETASE"/>
    <property type="match status" value="1"/>
</dbReference>
<comment type="similarity">
    <text evidence="3 12">Belongs to the class-II aminoacyl-tRNA synthetase family. Type-1 seryl-tRNA synthetase subfamily.</text>
</comment>
<dbReference type="Proteomes" id="UP000676506">
    <property type="component" value="Chromosome 1"/>
</dbReference>
<evidence type="ECO:0000256" key="10">
    <source>
        <dbReference type="ARBA" id="ARBA00047929"/>
    </source>
</evidence>
<dbReference type="SUPFAM" id="SSF46589">
    <property type="entry name" value="tRNA-binding arm"/>
    <property type="match status" value="1"/>
</dbReference>
<evidence type="ECO:0000256" key="8">
    <source>
        <dbReference type="ARBA" id="ARBA00022917"/>
    </source>
</evidence>
<evidence type="ECO:0000256" key="11">
    <source>
        <dbReference type="ARBA" id="ARBA00048823"/>
    </source>
</evidence>
<accession>A0ABX8BA37</accession>
<dbReference type="CDD" id="cd00770">
    <property type="entry name" value="SerRS_core"/>
    <property type="match status" value="1"/>
</dbReference>
<dbReference type="InterPro" id="IPR015866">
    <property type="entry name" value="Ser-tRNA-synth_1_N"/>
</dbReference>
<dbReference type="PANTHER" id="PTHR43697:SF1">
    <property type="entry name" value="SERINE--TRNA LIGASE"/>
    <property type="match status" value="1"/>
</dbReference>
<feature type="binding site" evidence="12">
    <location>
        <position position="286"/>
    </location>
    <ligand>
        <name>L-serine</name>
        <dbReference type="ChEBI" id="CHEBI:33384"/>
    </ligand>
</feature>
<dbReference type="RefSeq" id="WP_211428450.1">
    <property type="nucleotide sequence ID" value="NZ_CP072648.1"/>
</dbReference>
<dbReference type="InterPro" id="IPR033729">
    <property type="entry name" value="SerRS_core"/>
</dbReference>
<feature type="binding site" evidence="12">
    <location>
        <begin position="232"/>
        <end position="234"/>
    </location>
    <ligand>
        <name>L-serine</name>
        <dbReference type="ChEBI" id="CHEBI:33384"/>
    </ligand>
</feature>
<keyword evidence="16" id="KW-1185">Reference proteome</keyword>
<feature type="coiled-coil region" evidence="13">
    <location>
        <begin position="70"/>
        <end position="104"/>
    </location>
</feature>